<protein>
    <submittedName>
        <fullName evidence="1">Competence protein ComFB</fullName>
    </submittedName>
</protein>
<dbReference type="EMBL" id="CP034235">
    <property type="protein sequence ID" value="QGQ95760.1"/>
    <property type="molecule type" value="Genomic_DNA"/>
</dbReference>
<accession>A0A6B8RHP5</accession>
<dbReference type="InterPro" id="IPR019657">
    <property type="entry name" value="ComFB"/>
</dbReference>
<reference evidence="2" key="1">
    <citation type="submission" date="2018-11" db="EMBL/GenBank/DDBJ databases">
        <title>Complete genome sequence of Paenibacillus sp. ML311-T8.</title>
        <authorList>
            <person name="Nam Y.-D."/>
            <person name="Kang J."/>
            <person name="Chung W.-H."/>
            <person name="Park Y.S."/>
        </authorList>
    </citation>
    <scope>NUCLEOTIDE SEQUENCE [LARGE SCALE GENOMIC DNA]</scope>
    <source>
        <strain evidence="2">ML311-T8</strain>
    </source>
</reference>
<gene>
    <name evidence="1" type="ORF">EHS13_13165</name>
</gene>
<dbReference type="KEGG" id="ppsc:EHS13_13165"/>
<dbReference type="OrthoDB" id="5616024at2"/>
<dbReference type="RefSeq" id="WP_155700796.1">
    <property type="nucleotide sequence ID" value="NZ_CP034235.1"/>
</dbReference>
<organism evidence="1 2">
    <name type="scientific">Paenibacillus psychroresistens</name>
    <dbReference type="NCBI Taxonomy" id="1778678"/>
    <lineage>
        <taxon>Bacteria</taxon>
        <taxon>Bacillati</taxon>
        <taxon>Bacillota</taxon>
        <taxon>Bacilli</taxon>
        <taxon>Bacillales</taxon>
        <taxon>Paenibacillaceae</taxon>
        <taxon>Paenibacillus</taxon>
    </lineage>
</organism>
<keyword evidence="2" id="KW-1185">Reference proteome</keyword>
<dbReference type="AlphaFoldDB" id="A0A6B8RHP5"/>
<proteinExistence type="predicted"/>
<dbReference type="Proteomes" id="UP000426246">
    <property type="component" value="Chromosome"/>
</dbReference>
<sequence length="95" mass="10810">MEVHNLMEDIVKNCLKELMNHNNRAAEIDEKNQSDILAITLNKLPSKYVATSQGEMLAKTQLRSQVETDVYRELSLAMDIVLKSSRNSVFDEKNG</sequence>
<evidence type="ECO:0000313" key="2">
    <source>
        <dbReference type="Proteomes" id="UP000426246"/>
    </source>
</evidence>
<dbReference type="Pfam" id="PF10719">
    <property type="entry name" value="ComFB"/>
    <property type="match status" value="1"/>
</dbReference>
<evidence type="ECO:0000313" key="1">
    <source>
        <dbReference type="EMBL" id="QGQ95760.1"/>
    </source>
</evidence>
<name>A0A6B8RHP5_9BACL</name>